<evidence type="ECO:0000256" key="1">
    <source>
        <dbReference type="SAM" id="MobiDB-lite"/>
    </source>
</evidence>
<comment type="caution">
    <text evidence="2">The sequence shown here is derived from an EMBL/GenBank/DDBJ whole genome shotgun (WGS) entry which is preliminary data.</text>
</comment>
<evidence type="ECO:0000313" key="2">
    <source>
        <dbReference type="EMBL" id="GAB89512.1"/>
    </source>
</evidence>
<sequence>MGATTVGTGDRAGSVAIGSVAIGSGWPRLRCDARSEPVGTHPAGSRSCTATVGHPVTAAPGPVGIAVIDPPSTADRSTVDPLTANRSPASPVRPAPIGRSRGRTAVRPAPALRSWRGHDADLERRSGHRATAGSRW</sequence>
<evidence type="ECO:0000313" key="3">
    <source>
        <dbReference type="Proteomes" id="UP000008363"/>
    </source>
</evidence>
<organism evidence="2 3">
    <name type="scientific">Gordonia rhizosphera NBRC 16068</name>
    <dbReference type="NCBI Taxonomy" id="1108045"/>
    <lineage>
        <taxon>Bacteria</taxon>
        <taxon>Bacillati</taxon>
        <taxon>Actinomycetota</taxon>
        <taxon>Actinomycetes</taxon>
        <taxon>Mycobacteriales</taxon>
        <taxon>Gordoniaceae</taxon>
        <taxon>Gordonia</taxon>
    </lineage>
</organism>
<protein>
    <submittedName>
        <fullName evidence="2">Uncharacterized protein</fullName>
    </submittedName>
</protein>
<dbReference type="Proteomes" id="UP000008363">
    <property type="component" value="Unassembled WGS sequence"/>
</dbReference>
<accession>K6WBD3</accession>
<feature type="compositionally biased region" description="Basic and acidic residues" evidence="1">
    <location>
        <begin position="116"/>
        <end position="125"/>
    </location>
</feature>
<dbReference type="AlphaFoldDB" id="K6WBD3"/>
<feature type="region of interest" description="Disordered" evidence="1">
    <location>
        <begin position="33"/>
        <end position="136"/>
    </location>
</feature>
<gene>
    <name evidence="2" type="ORF">GORHZ_063_00060</name>
</gene>
<name>K6WBD3_9ACTN</name>
<reference evidence="2 3" key="1">
    <citation type="submission" date="2012-08" db="EMBL/GenBank/DDBJ databases">
        <title>Whole genome shotgun sequence of Gordonia rhizosphera NBRC 16068.</title>
        <authorList>
            <person name="Takarada H."/>
            <person name="Isaki S."/>
            <person name="Hosoyama A."/>
            <person name="Tsuchikane K."/>
            <person name="Katsumata H."/>
            <person name="Baba S."/>
            <person name="Ohji S."/>
            <person name="Yamazaki S."/>
            <person name="Fujita N."/>
        </authorList>
    </citation>
    <scope>NUCLEOTIDE SEQUENCE [LARGE SCALE GENOMIC DNA]</scope>
    <source>
        <strain evidence="2 3">NBRC 16068</strain>
    </source>
</reference>
<dbReference type="STRING" id="1108045.GORHZ_063_00060"/>
<dbReference type="EMBL" id="BAHC01000063">
    <property type="protein sequence ID" value="GAB89512.1"/>
    <property type="molecule type" value="Genomic_DNA"/>
</dbReference>
<keyword evidence="3" id="KW-1185">Reference proteome</keyword>
<proteinExistence type="predicted"/>